<evidence type="ECO:0000256" key="4">
    <source>
        <dbReference type="SAM" id="Phobius"/>
    </source>
</evidence>
<dbReference type="Gene3D" id="6.10.340.10">
    <property type="match status" value="1"/>
</dbReference>
<name>S0FP27_RUMCE</name>
<dbReference type="Pfam" id="PF00672">
    <property type="entry name" value="HAMP"/>
    <property type="match status" value="1"/>
</dbReference>
<dbReference type="SUPFAM" id="SSF158472">
    <property type="entry name" value="HAMP domain-like"/>
    <property type="match status" value="1"/>
</dbReference>
<dbReference type="STRING" id="1195236.CTER_5470"/>
<dbReference type="GO" id="GO:0000155">
    <property type="term" value="F:phosphorelay sensor kinase activity"/>
    <property type="evidence" value="ECO:0007669"/>
    <property type="project" value="InterPro"/>
</dbReference>
<dbReference type="CDD" id="cd06225">
    <property type="entry name" value="HAMP"/>
    <property type="match status" value="1"/>
</dbReference>
<dbReference type="InterPro" id="IPR036890">
    <property type="entry name" value="HATPase_C_sf"/>
</dbReference>
<evidence type="ECO:0000256" key="1">
    <source>
        <dbReference type="ARBA" id="ARBA00004370"/>
    </source>
</evidence>
<evidence type="ECO:0000313" key="7">
    <source>
        <dbReference type="Proteomes" id="UP000014155"/>
    </source>
</evidence>
<feature type="domain" description="HAMP" evidence="5">
    <location>
        <begin position="306"/>
        <end position="358"/>
    </location>
</feature>
<dbReference type="InterPro" id="IPR010559">
    <property type="entry name" value="Sig_transdc_His_kin_internal"/>
</dbReference>
<dbReference type="GO" id="GO:0016020">
    <property type="term" value="C:membrane"/>
    <property type="evidence" value="ECO:0007669"/>
    <property type="project" value="UniProtKB-SubCell"/>
</dbReference>
<dbReference type="Proteomes" id="UP000014155">
    <property type="component" value="Unassembled WGS sequence"/>
</dbReference>
<evidence type="ECO:0000256" key="2">
    <source>
        <dbReference type="ARBA" id="ARBA00022553"/>
    </source>
</evidence>
<evidence type="ECO:0000259" key="5">
    <source>
        <dbReference type="PROSITE" id="PS50885"/>
    </source>
</evidence>
<dbReference type="PANTHER" id="PTHR34220:SF7">
    <property type="entry name" value="SENSOR HISTIDINE KINASE YPDA"/>
    <property type="match status" value="1"/>
</dbReference>
<dbReference type="PROSITE" id="PS50885">
    <property type="entry name" value="HAMP"/>
    <property type="match status" value="1"/>
</dbReference>
<dbReference type="InterPro" id="IPR050640">
    <property type="entry name" value="Bact_2-comp_sensor_kinase"/>
</dbReference>
<dbReference type="PANTHER" id="PTHR34220">
    <property type="entry name" value="SENSOR HISTIDINE KINASE YPDA"/>
    <property type="match status" value="1"/>
</dbReference>
<evidence type="ECO:0000313" key="6">
    <source>
        <dbReference type="EMBL" id="EMS73985.1"/>
    </source>
</evidence>
<keyword evidence="2" id="KW-0597">Phosphoprotein</keyword>
<keyword evidence="4" id="KW-0472">Membrane</keyword>
<proteinExistence type="predicted"/>
<dbReference type="Pfam" id="PF06580">
    <property type="entry name" value="His_kinase"/>
    <property type="match status" value="1"/>
</dbReference>
<sequence length="573" mass="65014">MKLITKFKNSVFAKLVGAFLIAILPVCFIAIGLYNWQIKILDESTVDAFDNSSRKCLASIEKELKKVQDMGLSSMHDEDLIMLATASSTMSNYQKTLSINRYMNRLEILKNSSAYINEVSTYIPELSRVIDSDRDIYSDASSLLTLYDISRQQNIGHFVVSNNQLYYVFVPAGTPNGSLPKYFITVSLSKEEIRKELSSIKEARQVMIYDEAGSYVYYNQEGTGTQNADLAQTVGTGSEPGVEKVMVEGENSWLINHKSELMGVNLAAYVPVQGINPQMKDLRLYFVIFSAILIITVMVLSYSMYKIIKTPLNRLVKVFKQIETGSLGVRLKHRSNDEFGLLYHSFNSMAEKNQDLMEQVYQQKILTQSAQLKQLQSQINPHFLYNSFFVISNMARLGDFDSIKLFSEYLARYYRFIMQKKDGDIPFSQEVEHTRVYADIQKIRFGDRIQIEMEEVPERALHLRVPRLILQPLVENAFEHGLRHVESDGLLRITFAEEANILTVVVENNGPMDDETLENVKAKLIDDGGEISGMINIHKRLKSRFGQDSGISVSRGEAGGMKITMKICGVENV</sequence>
<evidence type="ECO:0000256" key="3">
    <source>
        <dbReference type="ARBA" id="ARBA00022679"/>
    </source>
</evidence>
<dbReference type="InterPro" id="IPR003660">
    <property type="entry name" value="HAMP_dom"/>
</dbReference>
<keyword evidence="4" id="KW-1133">Transmembrane helix</keyword>
<organism evidence="6 7">
    <name type="scientific">Ruminiclostridium cellobioparum subsp. termitidis CT1112</name>
    <dbReference type="NCBI Taxonomy" id="1195236"/>
    <lineage>
        <taxon>Bacteria</taxon>
        <taxon>Bacillati</taxon>
        <taxon>Bacillota</taxon>
        <taxon>Clostridia</taxon>
        <taxon>Eubacteriales</taxon>
        <taxon>Oscillospiraceae</taxon>
        <taxon>Ruminiclostridium</taxon>
    </lineage>
</organism>
<protein>
    <submittedName>
        <fullName evidence="6">Signal transduction histidine kinase LytS</fullName>
    </submittedName>
</protein>
<keyword evidence="6" id="KW-0418">Kinase</keyword>
<dbReference type="AlphaFoldDB" id="S0FP27"/>
<keyword evidence="4" id="KW-0812">Transmembrane</keyword>
<dbReference type="eggNOG" id="COG2972">
    <property type="taxonomic scope" value="Bacteria"/>
</dbReference>
<keyword evidence="3" id="KW-0808">Transferase</keyword>
<dbReference type="PATRIC" id="fig|1195236.3.peg.269"/>
<dbReference type="EMBL" id="AORV01000009">
    <property type="protein sequence ID" value="EMS73985.1"/>
    <property type="molecule type" value="Genomic_DNA"/>
</dbReference>
<dbReference type="RefSeq" id="WP_004623146.1">
    <property type="nucleotide sequence ID" value="NZ_AORV01000009.1"/>
</dbReference>
<reference evidence="6 7" key="1">
    <citation type="journal article" date="2013" name="Genome Announc.">
        <title>Draft Genome Sequence of the Cellulolytic, Mesophilic, Anaerobic Bacterium Clostridium termitidis Strain CT1112 (DSM 5398).</title>
        <authorList>
            <person name="Lal S."/>
            <person name="Ramachandran U."/>
            <person name="Zhang X."/>
            <person name="Munir R."/>
            <person name="Sparling R."/>
            <person name="Levin D.B."/>
        </authorList>
    </citation>
    <scope>NUCLEOTIDE SEQUENCE [LARGE SCALE GENOMIC DNA]</scope>
    <source>
        <strain evidence="6 7">CT1112</strain>
    </source>
</reference>
<dbReference type="Gene3D" id="3.30.565.10">
    <property type="entry name" value="Histidine kinase-like ATPase, C-terminal domain"/>
    <property type="match status" value="1"/>
</dbReference>
<accession>S0FP27</accession>
<dbReference type="SMART" id="SM00304">
    <property type="entry name" value="HAMP"/>
    <property type="match status" value="1"/>
</dbReference>
<feature type="transmembrane region" description="Helical" evidence="4">
    <location>
        <begin position="12"/>
        <end position="36"/>
    </location>
</feature>
<gene>
    <name evidence="6" type="ORF">CTER_5470</name>
</gene>
<comment type="caution">
    <text evidence="6">The sequence shown here is derived from an EMBL/GenBank/DDBJ whole genome shotgun (WGS) entry which is preliminary data.</text>
</comment>
<keyword evidence="7" id="KW-1185">Reference proteome</keyword>
<feature type="transmembrane region" description="Helical" evidence="4">
    <location>
        <begin position="284"/>
        <end position="305"/>
    </location>
</feature>
<dbReference type="SUPFAM" id="SSF55874">
    <property type="entry name" value="ATPase domain of HSP90 chaperone/DNA topoisomerase II/histidine kinase"/>
    <property type="match status" value="1"/>
</dbReference>
<comment type="subcellular location">
    <subcellularLocation>
        <location evidence="1">Membrane</location>
    </subcellularLocation>
</comment>